<feature type="region of interest" description="Disordered" evidence="1">
    <location>
        <begin position="1"/>
        <end position="29"/>
    </location>
</feature>
<accession>A0AAD6J3E6</accession>
<sequence length="81" mass="8707">MPLVDVQESARNAGRDCLAGGRDDAGRPSDRNTIAMASAPAKTATCVLARDAAFLLQQVARHAGRRRPLRSRLTPITRPGR</sequence>
<evidence type="ECO:0000256" key="1">
    <source>
        <dbReference type="SAM" id="MobiDB-lite"/>
    </source>
</evidence>
<protein>
    <submittedName>
        <fullName evidence="2">Uncharacterized protein</fullName>
    </submittedName>
</protein>
<dbReference type="EMBL" id="JAQGDS010000002">
    <property type="protein sequence ID" value="KAJ6263346.1"/>
    <property type="molecule type" value="Genomic_DNA"/>
</dbReference>
<gene>
    <name evidence="2" type="ORF">Dda_1909</name>
</gene>
<name>A0AAD6J3E6_DREDA</name>
<dbReference type="Proteomes" id="UP001221413">
    <property type="component" value="Unassembled WGS sequence"/>
</dbReference>
<dbReference type="AlphaFoldDB" id="A0AAD6J3E6"/>
<reference evidence="2" key="1">
    <citation type="submission" date="2023-01" db="EMBL/GenBank/DDBJ databases">
        <title>The chitinases involved in constricting ring structure development in the nematode-trapping fungus Drechslerella dactyloides.</title>
        <authorList>
            <person name="Wang R."/>
            <person name="Zhang L."/>
            <person name="Tang P."/>
            <person name="Li S."/>
            <person name="Liang L."/>
        </authorList>
    </citation>
    <scope>NUCLEOTIDE SEQUENCE</scope>
    <source>
        <strain evidence="2">YMF1.00031</strain>
    </source>
</reference>
<evidence type="ECO:0000313" key="2">
    <source>
        <dbReference type="EMBL" id="KAJ6263346.1"/>
    </source>
</evidence>
<keyword evidence="3" id="KW-1185">Reference proteome</keyword>
<evidence type="ECO:0000313" key="3">
    <source>
        <dbReference type="Proteomes" id="UP001221413"/>
    </source>
</evidence>
<proteinExistence type="predicted"/>
<organism evidence="2 3">
    <name type="scientific">Drechslerella dactyloides</name>
    <name type="common">Nematode-trapping fungus</name>
    <name type="synonym">Arthrobotrys dactyloides</name>
    <dbReference type="NCBI Taxonomy" id="74499"/>
    <lineage>
        <taxon>Eukaryota</taxon>
        <taxon>Fungi</taxon>
        <taxon>Dikarya</taxon>
        <taxon>Ascomycota</taxon>
        <taxon>Pezizomycotina</taxon>
        <taxon>Orbiliomycetes</taxon>
        <taxon>Orbiliales</taxon>
        <taxon>Orbiliaceae</taxon>
        <taxon>Drechslerella</taxon>
    </lineage>
</organism>
<comment type="caution">
    <text evidence="2">The sequence shown here is derived from an EMBL/GenBank/DDBJ whole genome shotgun (WGS) entry which is preliminary data.</text>
</comment>